<proteinExistence type="predicted"/>
<gene>
    <name evidence="3" type="ORF">JXQ802_LOCUS31197</name>
    <name evidence="2" type="ORF">PYM288_LOCUS20538</name>
</gene>
<dbReference type="EMBL" id="CAJNOH010000754">
    <property type="protein sequence ID" value="CAF1117829.1"/>
    <property type="molecule type" value="Genomic_DNA"/>
</dbReference>
<evidence type="ECO:0000313" key="3">
    <source>
        <dbReference type="EMBL" id="CAF1333635.1"/>
    </source>
</evidence>
<protein>
    <submittedName>
        <fullName evidence="2">Uncharacterized protein</fullName>
    </submittedName>
</protein>
<dbReference type="Proteomes" id="UP000663870">
    <property type="component" value="Unassembled WGS sequence"/>
</dbReference>
<sequence>MRQFVMLFDATYALKFSSIGRQIIVVAPDQQQGSSNSSCSIQQNEIKQNKQRQRYMLNFNHVATAVILFPSVCFTMKQLHRSTVIHNNSSGGLSKEVLQQLVASDVLILCARGIKHSSRSTSVYIKRIPFENDNDAEQNLLVLSEYSFDNKAITMEMYRKSCELISLEAIGIVQKDVYDLLRRPEYGNRDLLVLTLLPKTVASKSTGSVFSLSENDGESICMDIDIDRNLFDDYQQEIGGTMMTHSTQQLTHENNVQQKDRQFSSSVLRVDSASTTEDISHKNTEKAQLSDEESLTDIFNHSDIIEKDTEEEQASVKVPHNINRLDEYTSRISSERRNDDFNDGFVSPTAWQTQSRVKELTETEKYRNSVVLNKLGSTDARLSEIVTEDQENASITNFSPIPPARRTRAQLKRKAKDLSGKSKKIGISRKTSSTNRSNASDISRKYAHW</sequence>
<dbReference type="AlphaFoldDB" id="A0A814QFD3"/>
<evidence type="ECO:0000313" key="5">
    <source>
        <dbReference type="Proteomes" id="UP000663870"/>
    </source>
</evidence>
<dbReference type="EMBL" id="CAJNOL010001306">
    <property type="protein sequence ID" value="CAF1333635.1"/>
    <property type="molecule type" value="Genomic_DNA"/>
</dbReference>
<evidence type="ECO:0000256" key="1">
    <source>
        <dbReference type="SAM" id="MobiDB-lite"/>
    </source>
</evidence>
<comment type="caution">
    <text evidence="2">The sequence shown here is derived from an EMBL/GenBank/DDBJ whole genome shotgun (WGS) entry which is preliminary data.</text>
</comment>
<keyword evidence="5" id="KW-1185">Reference proteome</keyword>
<feature type="region of interest" description="Disordered" evidence="1">
    <location>
        <begin position="411"/>
        <end position="449"/>
    </location>
</feature>
<dbReference type="Proteomes" id="UP000663854">
    <property type="component" value="Unassembled WGS sequence"/>
</dbReference>
<feature type="compositionally biased region" description="Basic residues" evidence="1">
    <location>
        <begin position="411"/>
        <end position="427"/>
    </location>
</feature>
<evidence type="ECO:0000313" key="2">
    <source>
        <dbReference type="EMBL" id="CAF1117829.1"/>
    </source>
</evidence>
<feature type="compositionally biased region" description="Basic and acidic residues" evidence="1">
    <location>
        <begin position="278"/>
        <end position="289"/>
    </location>
</feature>
<name>A0A814QFD3_9BILA</name>
<accession>A0A814QFD3</accession>
<feature type="region of interest" description="Disordered" evidence="1">
    <location>
        <begin position="270"/>
        <end position="293"/>
    </location>
</feature>
<reference evidence="2" key="1">
    <citation type="submission" date="2021-02" db="EMBL/GenBank/DDBJ databases">
        <authorList>
            <person name="Nowell W R."/>
        </authorList>
    </citation>
    <scope>NUCLEOTIDE SEQUENCE</scope>
</reference>
<organism evidence="2 4">
    <name type="scientific">Rotaria sordida</name>
    <dbReference type="NCBI Taxonomy" id="392033"/>
    <lineage>
        <taxon>Eukaryota</taxon>
        <taxon>Metazoa</taxon>
        <taxon>Spiralia</taxon>
        <taxon>Gnathifera</taxon>
        <taxon>Rotifera</taxon>
        <taxon>Eurotatoria</taxon>
        <taxon>Bdelloidea</taxon>
        <taxon>Philodinida</taxon>
        <taxon>Philodinidae</taxon>
        <taxon>Rotaria</taxon>
    </lineage>
</organism>
<evidence type="ECO:0000313" key="4">
    <source>
        <dbReference type="Proteomes" id="UP000663854"/>
    </source>
</evidence>